<dbReference type="InterPro" id="IPR014845">
    <property type="entry name" value="GYD/TTHA1554"/>
</dbReference>
<reference evidence="1" key="1">
    <citation type="submission" date="2018-05" db="EMBL/GenBank/DDBJ databases">
        <authorList>
            <person name="Lanie J.A."/>
            <person name="Ng W.-L."/>
            <person name="Kazmierczak K.M."/>
            <person name="Andrzejewski T.M."/>
            <person name="Davidsen T.M."/>
            <person name="Wayne K.J."/>
            <person name="Tettelin H."/>
            <person name="Glass J.I."/>
            <person name="Rusch D."/>
            <person name="Podicherti R."/>
            <person name="Tsui H.-C.T."/>
            <person name="Winkler M.E."/>
        </authorList>
    </citation>
    <scope>NUCLEOTIDE SEQUENCE</scope>
</reference>
<dbReference type="AlphaFoldDB" id="A0A382I3L9"/>
<evidence type="ECO:0008006" key="2">
    <source>
        <dbReference type="Google" id="ProtNLM"/>
    </source>
</evidence>
<protein>
    <recommendedName>
        <fullName evidence="2">GYD domain-containing protein</fullName>
    </recommendedName>
</protein>
<proteinExistence type="predicted"/>
<organism evidence="1">
    <name type="scientific">marine metagenome</name>
    <dbReference type="NCBI Taxonomy" id="408172"/>
    <lineage>
        <taxon>unclassified sequences</taxon>
        <taxon>metagenomes</taxon>
        <taxon>ecological metagenomes</taxon>
    </lineage>
</organism>
<evidence type="ECO:0000313" key="1">
    <source>
        <dbReference type="EMBL" id="SVB94196.1"/>
    </source>
</evidence>
<gene>
    <name evidence="1" type="ORF">METZ01_LOCUS247050</name>
</gene>
<name>A0A382I3L9_9ZZZZ</name>
<dbReference type="EMBL" id="UINC01064994">
    <property type="protein sequence ID" value="SVB94196.1"/>
    <property type="molecule type" value="Genomic_DNA"/>
</dbReference>
<accession>A0A382I3L9</accession>
<sequence length="106" mass="11510">MARIQICGKYSPGAWEGVNAEGAVSRETNMHAMFESLGAEVECYYMLPGSNYDFTMILNNADARLLAAIKKMVGPSGAVIETEADVLMTAEEWDAVEGQSYRPPGN</sequence>
<dbReference type="Pfam" id="PF08734">
    <property type="entry name" value="GYD"/>
    <property type="match status" value="1"/>
</dbReference>